<reference evidence="3 4" key="1">
    <citation type="submission" date="2020-03" db="EMBL/GenBank/DDBJ databases">
        <title>Genomic Encyclopedia of Type Strains, Phase IV (KMG-IV): sequencing the most valuable type-strain genomes for metagenomic binning, comparative biology and taxonomic classification.</title>
        <authorList>
            <person name="Goeker M."/>
        </authorList>
    </citation>
    <scope>NUCLEOTIDE SEQUENCE [LARGE SCALE GENOMIC DNA]</scope>
    <source>
        <strain evidence="3 4">DSM 29762</strain>
    </source>
</reference>
<proteinExistence type="predicted"/>
<dbReference type="InterPro" id="IPR001789">
    <property type="entry name" value="Sig_transdc_resp-reg_receiver"/>
</dbReference>
<dbReference type="SUPFAM" id="SSF52172">
    <property type="entry name" value="CheY-like"/>
    <property type="match status" value="1"/>
</dbReference>
<sequence length="167" mass="18894">MDGYDCSIANGIENDLQRRSIVLIPLRIAMNSKLKSILLIDDDKATNFVHKIVIKKADCIENVVVAENGQEALEYLHTTQNVSPPEPNIIFLDINMPVMNGWEFLEEYEKLNTNEQGDIILIMLTTSLNPDDLKKANGFSSISGYRNKPLTVEMIDEICEEFFAKTI</sequence>
<evidence type="ECO:0000313" key="4">
    <source>
        <dbReference type="Proteomes" id="UP000590442"/>
    </source>
</evidence>
<dbReference type="InterPro" id="IPR052893">
    <property type="entry name" value="TCS_response_regulator"/>
</dbReference>
<dbReference type="SMART" id="SM00448">
    <property type="entry name" value="REC"/>
    <property type="match status" value="1"/>
</dbReference>
<evidence type="ECO:0000313" key="3">
    <source>
        <dbReference type="EMBL" id="NJB70036.1"/>
    </source>
</evidence>
<dbReference type="PANTHER" id="PTHR44520">
    <property type="entry name" value="RESPONSE REGULATOR RCP1-RELATED"/>
    <property type="match status" value="1"/>
</dbReference>
<dbReference type="PANTHER" id="PTHR44520:SF2">
    <property type="entry name" value="RESPONSE REGULATOR RCP1"/>
    <property type="match status" value="1"/>
</dbReference>
<dbReference type="RefSeq" id="WP_245201377.1">
    <property type="nucleotide sequence ID" value="NZ_JAATJJ010000001.1"/>
</dbReference>
<organism evidence="3 4">
    <name type="scientific">Saonia flava</name>
    <dbReference type="NCBI Taxonomy" id="523696"/>
    <lineage>
        <taxon>Bacteria</taxon>
        <taxon>Pseudomonadati</taxon>
        <taxon>Bacteroidota</taxon>
        <taxon>Flavobacteriia</taxon>
        <taxon>Flavobacteriales</taxon>
        <taxon>Flavobacteriaceae</taxon>
        <taxon>Saonia</taxon>
    </lineage>
</organism>
<dbReference type="Pfam" id="PF00072">
    <property type="entry name" value="Response_reg"/>
    <property type="match status" value="1"/>
</dbReference>
<dbReference type="InterPro" id="IPR011006">
    <property type="entry name" value="CheY-like_superfamily"/>
</dbReference>
<keyword evidence="1" id="KW-0597">Phosphoprotein</keyword>
<feature type="domain" description="Response regulatory" evidence="2">
    <location>
        <begin position="36"/>
        <end position="163"/>
    </location>
</feature>
<dbReference type="PROSITE" id="PS50110">
    <property type="entry name" value="RESPONSE_REGULATORY"/>
    <property type="match status" value="1"/>
</dbReference>
<dbReference type="AlphaFoldDB" id="A0A846QM38"/>
<evidence type="ECO:0000259" key="2">
    <source>
        <dbReference type="PROSITE" id="PS50110"/>
    </source>
</evidence>
<feature type="modified residue" description="4-aspartylphosphate" evidence="1">
    <location>
        <position position="93"/>
    </location>
</feature>
<accession>A0A846QM38</accession>
<gene>
    <name evidence="3" type="ORF">GGR42_000498</name>
</gene>
<keyword evidence="4" id="KW-1185">Reference proteome</keyword>
<dbReference type="EMBL" id="JAATJJ010000001">
    <property type="protein sequence ID" value="NJB70036.1"/>
    <property type="molecule type" value="Genomic_DNA"/>
</dbReference>
<dbReference type="GO" id="GO:0000160">
    <property type="term" value="P:phosphorelay signal transduction system"/>
    <property type="evidence" value="ECO:0007669"/>
    <property type="project" value="InterPro"/>
</dbReference>
<dbReference type="Proteomes" id="UP000590442">
    <property type="component" value="Unassembled WGS sequence"/>
</dbReference>
<evidence type="ECO:0000256" key="1">
    <source>
        <dbReference type="PROSITE-ProRule" id="PRU00169"/>
    </source>
</evidence>
<comment type="caution">
    <text evidence="3">The sequence shown here is derived from an EMBL/GenBank/DDBJ whole genome shotgun (WGS) entry which is preliminary data.</text>
</comment>
<protein>
    <submittedName>
        <fullName evidence="3">CheY-like chemotaxis protein</fullName>
    </submittedName>
</protein>
<name>A0A846QM38_9FLAO</name>
<dbReference type="Gene3D" id="3.40.50.2300">
    <property type="match status" value="1"/>
</dbReference>